<sequence length="433" mass="45519">MGSGTDPAATALAVVEMAASGRFHEIEGLFAPRLRAVVSAETLKAAWAAEVGAVSAVAEPVCEPAEAGLVRVSVQVRGRHGELAVVMSVDGDGLLNGLRLAPATVTSSWTPPPYAVPRRFAEHDVTIGSGPLAVPGTMSLPRGRGPRPGVVLLGGGGPFDRDGTSGPNKPLKDLAWGLASRGVAVVRFDKVTHAHSSKVQRADGFTMTDEYVPHAVAAVRSLQERPSVDAARVFVLGHSMGGKVAPRVATAEASVAGLVILAGDAQPMHRSAVRVARHLASADTGSMTRATVEAITRQAAMVESPDLSPSTPAELLPLGLPASYWLDMRDYDPVATAAALDLPMLILQGGRDYQVTVEEDLSRWKAGLAHRAEVDIRVYEADDHLFFPGTGPSTPEGYQRAQHVDPAVVADVAAWLAPRRKGVARFVAGLRRR</sequence>
<evidence type="ECO:0000313" key="2">
    <source>
        <dbReference type="EMBL" id="MFC4530688.1"/>
    </source>
</evidence>
<dbReference type="InterPro" id="IPR022742">
    <property type="entry name" value="Hydrolase_4"/>
</dbReference>
<feature type="domain" description="Serine aminopeptidase S33" evidence="1">
    <location>
        <begin position="172"/>
        <end position="380"/>
    </location>
</feature>
<protein>
    <submittedName>
        <fullName evidence="2">Alpha/beta hydrolase family protein</fullName>
        <ecNumber evidence="2">3.4.-.-</ecNumber>
    </submittedName>
</protein>
<dbReference type="GO" id="GO:0016787">
    <property type="term" value="F:hydrolase activity"/>
    <property type="evidence" value="ECO:0007669"/>
    <property type="project" value="UniProtKB-KW"/>
</dbReference>
<dbReference type="Pfam" id="PF12146">
    <property type="entry name" value="Hydrolase_4"/>
    <property type="match status" value="1"/>
</dbReference>
<dbReference type="PANTHER" id="PTHR43265:SF1">
    <property type="entry name" value="ESTERASE ESTD"/>
    <property type="match status" value="1"/>
</dbReference>
<dbReference type="SUPFAM" id="SSF53474">
    <property type="entry name" value="alpha/beta-Hydrolases"/>
    <property type="match status" value="1"/>
</dbReference>
<dbReference type="Proteomes" id="UP001596004">
    <property type="component" value="Unassembled WGS sequence"/>
</dbReference>
<accession>A0ABV9CCC7</accession>
<keyword evidence="2" id="KW-0378">Hydrolase</keyword>
<dbReference type="EMBL" id="JBHSFP010000004">
    <property type="protein sequence ID" value="MFC4530688.1"/>
    <property type="molecule type" value="Genomic_DNA"/>
</dbReference>
<comment type="caution">
    <text evidence="2">The sequence shown here is derived from an EMBL/GenBank/DDBJ whole genome shotgun (WGS) entry which is preliminary data.</text>
</comment>
<evidence type="ECO:0000313" key="3">
    <source>
        <dbReference type="Proteomes" id="UP001596004"/>
    </source>
</evidence>
<dbReference type="RefSeq" id="WP_380838691.1">
    <property type="nucleotide sequence ID" value="NZ_JBHSFP010000004.1"/>
</dbReference>
<dbReference type="EC" id="3.4.-.-" evidence="2"/>
<keyword evidence="3" id="KW-1185">Reference proteome</keyword>
<reference evidence="3" key="1">
    <citation type="journal article" date="2019" name="Int. J. Syst. Evol. Microbiol.">
        <title>The Global Catalogue of Microorganisms (GCM) 10K type strain sequencing project: providing services to taxonomists for standard genome sequencing and annotation.</title>
        <authorList>
            <consortium name="The Broad Institute Genomics Platform"/>
            <consortium name="The Broad Institute Genome Sequencing Center for Infectious Disease"/>
            <person name="Wu L."/>
            <person name="Ma J."/>
        </authorList>
    </citation>
    <scope>NUCLEOTIDE SEQUENCE [LARGE SCALE GENOMIC DNA]</scope>
    <source>
        <strain evidence="3">CGMCC 4.7132</strain>
    </source>
</reference>
<organism evidence="2 3">
    <name type="scientific">Sphaerisporangium dianthi</name>
    <dbReference type="NCBI Taxonomy" id="1436120"/>
    <lineage>
        <taxon>Bacteria</taxon>
        <taxon>Bacillati</taxon>
        <taxon>Actinomycetota</taxon>
        <taxon>Actinomycetes</taxon>
        <taxon>Streptosporangiales</taxon>
        <taxon>Streptosporangiaceae</taxon>
        <taxon>Sphaerisporangium</taxon>
    </lineage>
</organism>
<dbReference type="InterPro" id="IPR053145">
    <property type="entry name" value="AB_hydrolase_Est10"/>
</dbReference>
<dbReference type="InterPro" id="IPR029058">
    <property type="entry name" value="AB_hydrolase_fold"/>
</dbReference>
<dbReference type="Gene3D" id="3.40.50.1820">
    <property type="entry name" value="alpha/beta hydrolase"/>
    <property type="match status" value="1"/>
</dbReference>
<name>A0ABV9CCC7_9ACTN</name>
<evidence type="ECO:0000259" key="1">
    <source>
        <dbReference type="Pfam" id="PF12146"/>
    </source>
</evidence>
<gene>
    <name evidence="2" type="ORF">ACFO60_07920</name>
</gene>
<proteinExistence type="predicted"/>
<dbReference type="PANTHER" id="PTHR43265">
    <property type="entry name" value="ESTERASE ESTD"/>
    <property type="match status" value="1"/>
</dbReference>